<evidence type="ECO:0000256" key="7">
    <source>
        <dbReference type="ARBA" id="ARBA00022801"/>
    </source>
</evidence>
<evidence type="ECO:0000259" key="15">
    <source>
        <dbReference type="PROSITE" id="PS50060"/>
    </source>
</evidence>
<feature type="domain" description="MAM" evidence="15">
    <location>
        <begin position="274"/>
        <end position="436"/>
    </location>
</feature>
<evidence type="ECO:0000256" key="8">
    <source>
        <dbReference type="ARBA" id="ARBA00022833"/>
    </source>
</evidence>
<dbReference type="CDD" id="cd04280">
    <property type="entry name" value="ZnMc_astacin_like"/>
    <property type="match status" value="1"/>
</dbReference>
<dbReference type="InterPro" id="IPR034035">
    <property type="entry name" value="Astacin-like_dom"/>
</dbReference>
<evidence type="ECO:0000256" key="3">
    <source>
        <dbReference type="ARBA" id="ARBA00022670"/>
    </source>
</evidence>
<evidence type="ECO:0000256" key="10">
    <source>
        <dbReference type="ARBA" id="ARBA00023145"/>
    </source>
</evidence>
<dbReference type="Gene3D" id="2.60.120.200">
    <property type="match status" value="1"/>
</dbReference>
<dbReference type="SUPFAM" id="SSF55486">
    <property type="entry name" value="Metalloproteases ('zincins'), catalytic domain"/>
    <property type="match status" value="1"/>
</dbReference>
<reference evidence="18" key="1">
    <citation type="submission" date="2025-08" db="UniProtKB">
        <authorList>
            <consortium name="RefSeq"/>
        </authorList>
    </citation>
    <scope>IDENTIFICATION</scope>
    <source>
        <tissue evidence="18">Tentacle</tissue>
    </source>
</reference>
<dbReference type="PROSITE" id="PS50060">
    <property type="entry name" value="MAM_2"/>
    <property type="match status" value="1"/>
</dbReference>
<dbReference type="OrthoDB" id="291007at2759"/>
<dbReference type="PROSITE" id="PS51864">
    <property type="entry name" value="ASTACIN"/>
    <property type="match status" value="1"/>
</dbReference>
<feature type="binding site" evidence="13">
    <location>
        <position position="161"/>
    </location>
    <ligand>
        <name>Zn(2+)</name>
        <dbReference type="ChEBI" id="CHEBI:29105"/>
        <note>catalytic</note>
    </ligand>
</feature>
<dbReference type="RefSeq" id="XP_031557254.1">
    <property type="nucleotide sequence ID" value="XM_031701394.1"/>
</dbReference>
<dbReference type="InterPro" id="IPR013320">
    <property type="entry name" value="ConA-like_dom_sf"/>
</dbReference>
<dbReference type="GeneID" id="116293897"/>
<dbReference type="GO" id="GO:0004222">
    <property type="term" value="F:metalloendopeptidase activity"/>
    <property type="evidence" value="ECO:0007669"/>
    <property type="project" value="UniProtKB-UniRule"/>
</dbReference>
<comment type="cofactor">
    <cofactor evidence="13 14">
        <name>Zn(2+)</name>
        <dbReference type="ChEBI" id="CHEBI:29105"/>
    </cofactor>
    <text evidence="13 14">Binds 1 zinc ion per subunit.</text>
</comment>
<dbReference type="FunFam" id="2.60.120.200:FF:000182">
    <property type="entry name" value="MAM and LDL-receptor class A domain-containing protein 1"/>
    <property type="match status" value="1"/>
</dbReference>
<dbReference type="InParanoid" id="A0A6P8HLH9"/>
<dbReference type="GO" id="GO:0008270">
    <property type="term" value="F:zinc ion binding"/>
    <property type="evidence" value="ECO:0007669"/>
    <property type="project" value="UniProtKB-UniRule"/>
</dbReference>
<evidence type="ECO:0000313" key="17">
    <source>
        <dbReference type="Proteomes" id="UP000515163"/>
    </source>
</evidence>
<feature type="chain" id="PRO_5028517759" description="Metalloendopeptidase" evidence="14">
    <location>
        <begin position="19"/>
        <end position="436"/>
    </location>
</feature>
<dbReference type="Proteomes" id="UP000515163">
    <property type="component" value="Unplaced"/>
</dbReference>
<keyword evidence="6" id="KW-0677">Repeat</keyword>
<feature type="domain" description="Peptidase M12A" evidence="16">
    <location>
        <begin position="58"/>
        <end position="254"/>
    </location>
</feature>
<evidence type="ECO:0000256" key="14">
    <source>
        <dbReference type="RuleBase" id="RU361183"/>
    </source>
</evidence>
<evidence type="ECO:0000256" key="9">
    <source>
        <dbReference type="ARBA" id="ARBA00023049"/>
    </source>
</evidence>
<protein>
    <recommendedName>
        <fullName evidence="14">Metalloendopeptidase</fullName>
        <ecNumber evidence="14">3.4.24.-</ecNumber>
    </recommendedName>
</protein>
<keyword evidence="10" id="KW-0865">Zymogen</keyword>
<dbReference type="GO" id="GO:0006508">
    <property type="term" value="P:proteolysis"/>
    <property type="evidence" value="ECO:0007669"/>
    <property type="project" value="UniProtKB-KW"/>
</dbReference>
<dbReference type="SMART" id="SM00137">
    <property type="entry name" value="MAM"/>
    <property type="match status" value="1"/>
</dbReference>
<keyword evidence="3 13" id="KW-0645">Protease</keyword>
<sequence length="436" mass="49072">MHFLFCLAFVVFYHGQSALTFEEENWLLDLHEGDIQLNNVQKDSLRFFGDPTTSLGARGLTSDATKLWSNLIVPYDISLELENVPEAVASINAAIREWEENTCLKFVRRTTERDYIKMFNGSGCWSYVGRQGGMQLMSLKSGCWHLGTVAHEIGHAMGFWHEQSRPDRDNFVKIVWDNIPEPRRHNFNKYNRTQVDSLGVRYDYLAIMHYSKTAFSSNGQPTIIPLDPNAIQLGQRVGLSPLDVKQADLLYKCNGQTTRPLTPIKPNPPPPGPDTCTFDIMGDLCGFVNIDGDQFDWTQLLGKTPSGKTGPAADHTTGRWGWFLYIEASIPRKEGDTAILRSKAYASTTERCLHFYYHMYGKNIGSLSVTHSLISDPANEQELWKMLGNQGNAWIRADVQLPATSSPYTISFVGVRGNGYMGDIAIDDIYFTDGRC</sequence>
<evidence type="ECO:0000256" key="4">
    <source>
        <dbReference type="ARBA" id="ARBA00022723"/>
    </source>
</evidence>
<feature type="binding site" evidence="13">
    <location>
        <position position="151"/>
    </location>
    <ligand>
        <name>Zn(2+)</name>
        <dbReference type="ChEBI" id="CHEBI:29105"/>
        <note>catalytic</note>
    </ligand>
</feature>
<dbReference type="FunCoup" id="A0A6P8HLH9">
    <property type="interactions" value="110"/>
</dbReference>
<evidence type="ECO:0000256" key="6">
    <source>
        <dbReference type="ARBA" id="ARBA00022737"/>
    </source>
</evidence>
<name>A0A6P8HLH9_ACTTE</name>
<dbReference type="EC" id="3.4.24.-" evidence="14"/>
<gene>
    <name evidence="18" type="primary">LOC116293897</name>
</gene>
<dbReference type="KEGG" id="aten:116293897"/>
<dbReference type="InterPro" id="IPR006026">
    <property type="entry name" value="Peptidase_Metallo"/>
</dbReference>
<dbReference type="PRINTS" id="PR00480">
    <property type="entry name" value="ASTACIN"/>
</dbReference>
<dbReference type="Pfam" id="PF01400">
    <property type="entry name" value="Astacin"/>
    <property type="match status" value="1"/>
</dbReference>
<dbReference type="InterPro" id="IPR024079">
    <property type="entry name" value="MetalloPept_cat_dom_sf"/>
</dbReference>
<proteinExistence type="predicted"/>
<keyword evidence="5 14" id="KW-0732">Signal</keyword>
<evidence type="ECO:0000256" key="1">
    <source>
        <dbReference type="ARBA" id="ARBA00004613"/>
    </source>
</evidence>
<dbReference type="InterPro" id="IPR001506">
    <property type="entry name" value="Peptidase_M12A"/>
</dbReference>
<dbReference type="Gene3D" id="3.40.390.10">
    <property type="entry name" value="Collagenase (Catalytic Domain)"/>
    <property type="match status" value="1"/>
</dbReference>
<dbReference type="SMART" id="SM00235">
    <property type="entry name" value="ZnMc"/>
    <property type="match status" value="1"/>
</dbReference>
<keyword evidence="11" id="KW-1015">Disulfide bond</keyword>
<keyword evidence="4 13" id="KW-0479">Metal-binding</keyword>
<dbReference type="PANTHER" id="PTHR10127:SF873">
    <property type="entry name" value="METALLOENDOPEPTIDASE"/>
    <property type="match status" value="1"/>
</dbReference>
<evidence type="ECO:0000256" key="13">
    <source>
        <dbReference type="PROSITE-ProRule" id="PRU01211"/>
    </source>
</evidence>
<dbReference type="InterPro" id="IPR000998">
    <property type="entry name" value="MAM_dom"/>
</dbReference>
<dbReference type="FunFam" id="3.40.390.10:FF:000015">
    <property type="entry name" value="Meprin A subunit"/>
    <property type="match status" value="1"/>
</dbReference>
<comment type="subcellular location">
    <subcellularLocation>
        <location evidence="1">Secreted</location>
    </subcellularLocation>
</comment>
<feature type="active site" evidence="13">
    <location>
        <position position="152"/>
    </location>
</feature>
<evidence type="ECO:0000256" key="5">
    <source>
        <dbReference type="ARBA" id="ARBA00022729"/>
    </source>
</evidence>
<dbReference type="GO" id="GO:0016020">
    <property type="term" value="C:membrane"/>
    <property type="evidence" value="ECO:0007669"/>
    <property type="project" value="InterPro"/>
</dbReference>
<dbReference type="GO" id="GO:0005576">
    <property type="term" value="C:extracellular region"/>
    <property type="evidence" value="ECO:0007669"/>
    <property type="project" value="UniProtKB-SubCell"/>
</dbReference>
<feature type="signal peptide" evidence="14">
    <location>
        <begin position="1"/>
        <end position="18"/>
    </location>
</feature>
<feature type="binding site" evidence="13">
    <location>
        <position position="155"/>
    </location>
    <ligand>
        <name>Zn(2+)</name>
        <dbReference type="ChEBI" id="CHEBI:29105"/>
        <note>catalytic</note>
    </ligand>
</feature>
<evidence type="ECO:0000256" key="12">
    <source>
        <dbReference type="ARBA" id="ARBA00023180"/>
    </source>
</evidence>
<keyword evidence="7 13" id="KW-0378">Hydrolase</keyword>
<evidence type="ECO:0000256" key="11">
    <source>
        <dbReference type="ARBA" id="ARBA00023157"/>
    </source>
</evidence>
<keyword evidence="17" id="KW-1185">Reference proteome</keyword>
<comment type="caution">
    <text evidence="13">Lacks conserved residue(s) required for the propagation of feature annotation.</text>
</comment>
<dbReference type="Pfam" id="PF00629">
    <property type="entry name" value="MAM"/>
    <property type="match status" value="1"/>
</dbReference>
<dbReference type="AlphaFoldDB" id="A0A6P8HLH9"/>
<dbReference type="CDD" id="cd06263">
    <property type="entry name" value="MAM"/>
    <property type="match status" value="1"/>
</dbReference>
<accession>A0A6P8HLH9</accession>
<dbReference type="SUPFAM" id="SSF49899">
    <property type="entry name" value="Concanavalin A-like lectins/glucanases"/>
    <property type="match status" value="1"/>
</dbReference>
<organism evidence="17 18">
    <name type="scientific">Actinia tenebrosa</name>
    <name type="common">Australian red waratah sea anemone</name>
    <dbReference type="NCBI Taxonomy" id="6105"/>
    <lineage>
        <taxon>Eukaryota</taxon>
        <taxon>Metazoa</taxon>
        <taxon>Cnidaria</taxon>
        <taxon>Anthozoa</taxon>
        <taxon>Hexacorallia</taxon>
        <taxon>Actiniaria</taxon>
        <taxon>Actiniidae</taxon>
        <taxon>Actinia</taxon>
    </lineage>
</organism>
<keyword evidence="8 13" id="KW-0862">Zinc</keyword>
<keyword evidence="12" id="KW-0325">Glycoprotein</keyword>
<evidence type="ECO:0000259" key="16">
    <source>
        <dbReference type="PROSITE" id="PS51864"/>
    </source>
</evidence>
<keyword evidence="9 13" id="KW-0482">Metalloprotease</keyword>
<evidence type="ECO:0000313" key="18">
    <source>
        <dbReference type="RefSeq" id="XP_031557254.1"/>
    </source>
</evidence>
<evidence type="ECO:0000256" key="2">
    <source>
        <dbReference type="ARBA" id="ARBA00022525"/>
    </source>
</evidence>
<keyword evidence="2" id="KW-0964">Secreted</keyword>
<dbReference type="PANTHER" id="PTHR10127">
    <property type="entry name" value="DISCOIDIN, CUB, EGF, LAMININ , AND ZINC METALLOPROTEASE DOMAIN CONTAINING"/>
    <property type="match status" value="1"/>
</dbReference>